<accession>U7D960</accession>
<dbReference type="OrthoDB" id="9799219at2"/>
<feature type="transmembrane region" description="Helical" evidence="6">
    <location>
        <begin position="24"/>
        <end position="43"/>
    </location>
</feature>
<dbReference type="Proteomes" id="UP000017148">
    <property type="component" value="Unassembled WGS sequence"/>
</dbReference>
<evidence type="ECO:0000256" key="5">
    <source>
        <dbReference type="ARBA" id="ARBA00023136"/>
    </source>
</evidence>
<dbReference type="GO" id="GO:0016020">
    <property type="term" value="C:membrane"/>
    <property type="evidence" value="ECO:0007669"/>
    <property type="project" value="UniProtKB-SubCell"/>
</dbReference>
<sequence length="102" mass="11086">MIYFLIAGVALYGLLTHTNLIRKLMCLSMVDAVIILAFLRAGYVQGDYPPLLYHDPANMVNPLPQALMLTAIVISVCFNALAVVLIVNLHTKTGSIDTGDLL</sequence>
<evidence type="ECO:0000256" key="6">
    <source>
        <dbReference type="SAM" id="Phobius"/>
    </source>
</evidence>
<keyword evidence="3 6" id="KW-0812">Transmembrane</keyword>
<dbReference type="PANTHER" id="PTHR34583:SF3">
    <property type="entry name" value="MULTISUBUNIT SODIUM_HYDROGEN ANTIPORTER, MNHC SUBUNIT"/>
    <property type="match status" value="1"/>
</dbReference>
<evidence type="ECO:0000256" key="1">
    <source>
        <dbReference type="ARBA" id="ARBA00004141"/>
    </source>
</evidence>
<gene>
    <name evidence="7" type="ORF">CALK_2184</name>
</gene>
<keyword evidence="4 6" id="KW-1133">Transmembrane helix</keyword>
<comment type="subcellular location">
    <subcellularLocation>
        <location evidence="1">Membrane</location>
        <topology evidence="1">Multi-pass membrane protein</topology>
    </subcellularLocation>
</comment>
<dbReference type="RefSeq" id="WP_022637560.1">
    <property type="nucleotide sequence ID" value="NZ_ASJR01000025.1"/>
</dbReference>
<reference evidence="7 8" key="1">
    <citation type="journal article" date="2013" name="Environ. Microbiol.">
        <title>Genome analysis of Chitinivibrio alkaliphilus gen. nov., sp. nov., a novel extremely haloalkaliphilic anaerobic chitinolytic bacterium from the candidate phylum Termite Group 3.</title>
        <authorList>
            <person name="Sorokin D.Y."/>
            <person name="Gumerov V.M."/>
            <person name="Rakitin A.L."/>
            <person name="Beletsky A.V."/>
            <person name="Damste J.S."/>
            <person name="Muyzer G."/>
            <person name="Mardanov A.V."/>
            <person name="Ravin N.V."/>
        </authorList>
    </citation>
    <scope>NUCLEOTIDE SEQUENCE [LARGE SCALE GENOMIC DNA]</scope>
    <source>
        <strain evidence="7 8">ACht1</strain>
    </source>
</reference>
<evidence type="ECO:0000256" key="4">
    <source>
        <dbReference type="ARBA" id="ARBA00022989"/>
    </source>
</evidence>
<name>U7D960_9BACT</name>
<keyword evidence="5 6" id="KW-0472">Membrane</keyword>
<evidence type="ECO:0000256" key="2">
    <source>
        <dbReference type="ARBA" id="ARBA00010388"/>
    </source>
</evidence>
<dbReference type="Pfam" id="PF00420">
    <property type="entry name" value="Oxidored_q2"/>
    <property type="match status" value="1"/>
</dbReference>
<comment type="caution">
    <text evidence="7">The sequence shown here is derived from an EMBL/GenBank/DDBJ whole genome shotgun (WGS) entry which is preliminary data.</text>
</comment>
<dbReference type="PANTHER" id="PTHR34583">
    <property type="entry name" value="ANTIPORTER SUBUNIT MNHC2-RELATED"/>
    <property type="match status" value="1"/>
</dbReference>
<feature type="transmembrane region" description="Helical" evidence="6">
    <location>
        <begin position="63"/>
        <end position="87"/>
    </location>
</feature>
<evidence type="ECO:0000313" key="7">
    <source>
        <dbReference type="EMBL" id="ERP30935.1"/>
    </source>
</evidence>
<dbReference type="eggNOG" id="COG1006">
    <property type="taxonomic scope" value="Bacteria"/>
</dbReference>
<evidence type="ECO:0000313" key="8">
    <source>
        <dbReference type="Proteomes" id="UP000017148"/>
    </source>
</evidence>
<evidence type="ECO:0000256" key="3">
    <source>
        <dbReference type="ARBA" id="ARBA00022692"/>
    </source>
</evidence>
<dbReference type="AlphaFoldDB" id="U7D960"/>
<proteinExistence type="inferred from homology"/>
<dbReference type="EMBL" id="ASJR01000025">
    <property type="protein sequence ID" value="ERP30935.1"/>
    <property type="molecule type" value="Genomic_DNA"/>
</dbReference>
<organism evidence="7 8">
    <name type="scientific">Chitinivibrio alkaliphilus ACht1</name>
    <dbReference type="NCBI Taxonomy" id="1313304"/>
    <lineage>
        <taxon>Bacteria</taxon>
        <taxon>Pseudomonadati</taxon>
        <taxon>Fibrobacterota</taxon>
        <taxon>Chitinivibrionia</taxon>
        <taxon>Chitinivibrionales</taxon>
        <taxon>Chitinivibrionaceae</taxon>
        <taxon>Chitinivibrio</taxon>
    </lineage>
</organism>
<dbReference type="Gene3D" id="1.10.287.3510">
    <property type="match status" value="1"/>
</dbReference>
<dbReference type="InterPro" id="IPR039428">
    <property type="entry name" value="NUOK/Mnh_C1-like"/>
</dbReference>
<dbReference type="STRING" id="1313304.CALK_2184"/>
<protein>
    <submittedName>
        <fullName evidence="7">Putative monovalent cation/H+ antiporter subunit C</fullName>
    </submittedName>
</protein>
<comment type="similarity">
    <text evidence="2">Belongs to the CPA3 antiporters (TC 2.A.63) subunit C family.</text>
</comment>
<dbReference type="InterPro" id="IPR050601">
    <property type="entry name" value="CPA3_antiporter_subunitC"/>
</dbReference>
<keyword evidence="8" id="KW-1185">Reference proteome</keyword>